<keyword evidence="2" id="KW-0732">Signal</keyword>
<dbReference type="RefSeq" id="WP_377398417.1">
    <property type="nucleotide sequence ID" value="NZ_JBHUEQ010000012.1"/>
</dbReference>
<gene>
    <name evidence="3" type="ORF">ACFSE1_06990</name>
</gene>
<feature type="chain" id="PRO_5046126101" evidence="2">
    <location>
        <begin position="23"/>
        <end position="227"/>
    </location>
</feature>
<dbReference type="Gene3D" id="1.25.40.10">
    <property type="entry name" value="Tetratricopeptide repeat domain"/>
    <property type="match status" value="1"/>
</dbReference>
<dbReference type="SMART" id="SM00028">
    <property type="entry name" value="TPR"/>
    <property type="match status" value="3"/>
</dbReference>
<dbReference type="InterPro" id="IPR019734">
    <property type="entry name" value="TPR_rpt"/>
</dbReference>
<accession>A0ABW4M3P0</accession>
<evidence type="ECO:0000313" key="3">
    <source>
        <dbReference type="EMBL" id="MFD1745201.1"/>
    </source>
</evidence>
<sequence>MRRFLFAALLLPLCLSPLAASAEESRVAEPQPPALEPGDPGTTGPGAPSATAEPSEKPQQDLAQSLDPKVRQDQLFDSLRRERDPDKAKEIASQIIANWNDSGSATVNLLMQWAAKAVAEKKNAAALDFLDEVTVLDPSYTEGWNRRATLHYTMGDTRKSMADINQVLQRDARHFPAIAGMATILMENGEDELALRAWERFLAIYPAERDAQENVTRLSEKIAGSRT</sequence>
<evidence type="ECO:0000256" key="2">
    <source>
        <dbReference type="SAM" id="SignalP"/>
    </source>
</evidence>
<dbReference type="InterPro" id="IPR011990">
    <property type="entry name" value="TPR-like_helical_dom_sf"/>
</dbReference>
<evidence type="ECO:0000313" key="4">
    <source>
        <dbReference type="Proteomes" id="UP001597322"/>
    </source>
</evidence>
<name>A0ABW4M3P0_9HYPH</name>
<dbReference type="Proteomes" id="UP001597322">
    <property type="component" value="Unassembled WGS sequence"/>
</dbReference>
<dbReference type="EMBL" id="JBHUEQ010000012">
    <property type="protein sequence ID" value="MFD1745201.1"/>
    <property type="molecule type" value="Genomic_DNA"/>
</dbReference>
<comment type="caution">
    <text evidence="3">The sequence shown here is derived from an EMBL/GenBank/DDBJ whole genome shotgun (WGS) entry which is preliminary data.</text>
</comment>
<reference evidence="4" key="1">
    <citation type="journal article" date="2019" name="Int. J. Syst. Evol. Microbiol.">
        <title>The Global Catalogue of Microorganisms (GCM) 10K type strain sequencing project: providing services to taxonomists for standard genome sequencing and annotation.</title>
        <authorList>
            <consortium name="The Broad Institute Genomics Platform"/>
            <consortium name="The Broad Institute Genome Sequencing Center for Infectious Disease"/>
            <person name="Wu L."/>
            <person name="Ma J."/>
        </authorList>
    </citation>
    <scope>NUCLEOTIDE SEQUENCE [LARGE SCALE GENOMIC DNA]</scope>
    <source>
        <strain evidence="4">CG52</strain>
    </source>
</reference>
<feature type="region of interest" description="Disordered" evidence="1">
    <location>
        <begin position="21"/>
        <end position="70"/>
    </location>
</feature>
<dbReference type="SUPFAM" id="SSF48452">
    <property type="entry name" value="TPR-like"/>
    <property type="match status" value="1"/>
</dbReference>
<proteinExistence type="predicted"/>
<feature type="compositionally biased region" description="Low complexity" evidence="1">
    <location>
        <begin position="36"/>
        <end position="53"/>
    </location>
</feature>
<protein>
    <submittedName>
        <fullName evidence="3">Tetratricopeptide repeat protein</fullName>
    </submittedName>
</protein>
<evidence type="ECO:0000256" key="1">
    <source>
        <dbReference type="SAM" id="MobiDB-lite"/>
    </source>
</evidence>
<feature type="signal peptide" evidence="2">
    <location>
        <begin position="1"/>
        <end position="22"/>
    </location>
</feature>
<keyword evidence="4" id="KW-1185">Reference proteome</keyword>
<organism evidence="3 4">
    <name type="scientific">Rhizobium helianthi</name>
    <dbReference type="NCBI Taxonomy" id="1132695"/>
    <lineage>
        <taxon>Bacteria</taxon>
        <taxon>Pseudomonadati</taxon>
        <taxon>Pseudomonadota</taxon>
        <taxon>Alphaproteobacteria</taxon>
        <taxon>Hyphomicrobiales</taxon>
        <taxon>Rhizobiaceae</taxon>
        <taxon>Rhizobium/Agrobacterium group</taxon>
        <taxon>Rhizobium</taxon>
    </lineage>
</organism>